<dbReference type="PRINTS" id="PR00171">
    <property type="entry name" value="SUGRTRNSPORT"/>
</dbReference>
<gene>
    <name evidence="9" type="primary">HGT20_4</name>
    <name evidence="9" type="ORF">GGI25_005607</name>
</gene>
<sequence>MLQHKQIQPKAQVFHGIGTEPPHKKAICQAKTNKPNSQACGFNIYVLLSAFAASLSSLNFGWCLGEPNIPESIIKDCVEGPEVFVRGFPTCLAMNSTIWGLVVGLVALGALSGSLFAGHAADRFGRKSVLLVNNVFFITGALLLGTATTVAQLAVGRFISGIGCGVSSTVVAMYNSECAPLKVRGFLGVVLQLSVEVGIFFSQIIATLLVDIPNWRILFGLSGVISLVQLALLPFMPESPKFLINQGNTTAATKALQFLRPGHDVSEELQAMVASSISSSHTIPNGTVANSFVQEGEFVDETEVSDKEKVIEISETTNADLAPSNPASSIGIVDIIKGNTPDVIWHPLFCTMFLMGFQQWTGAKGIVFYSTEILIKVFRLNHSQIQHTPNRAQWVTIGLAGMGIVAVFASMNLIDRLGRRQLLLISTGGLTLSCILVVIGSTFNLSVLSVISMFGFKLTYGLGMAPIPWLAASEMLPYYALGTLNGIASALNWSMIFTIGLLFPLLAKALDNFLFLPFAVLNLAAFIVVLLFVPETKSRLISDILFCHGKRVHRVFSLRKGHLSGTEAA</sequence>
<dbReference type="PANTHER" id="PTHR23503">
    <property type="entry name" value="SOLUTE CARRIER FAMILY 2"/>
    <property type="match status" value="1"/>
</dbReference>
<evidence type="ECO:0000256" key="2">
    <source>
        <dbReference type="ARBA" id="ARBA00010992"/>
    </source>
</evidence>
<feature type="transmembrane region" description="Helical" evidence="7">
    <location>
        <begin position="449"/>
        <end position="472"/>
    </location>
</feature>
<evidence type="ECO:0000256" key="4">
    <source>
        <dbReference type="ARBA" id="ARBA00022692"/>
    </source>
</evidence>
<dbReference type="InterPro" id="IPR003663">
    <property type="entry name" value="Sugar/inositol_transpt"/>
</dbReference>
<feature type="transmembrane region" description="Helical" evidence="7">
    <location>
        <begin position="484"/>
        <end position="507"/>
    </location>
</feature>
<comment type="similarity">
    <text evidence="2">Belongs to the major facilitator superfamily. Sugar transporter (TC 2.A.1.1) family.</text>
</comment>
<feature type="transmembrane region" description="Helical" evidence="7">
    <location>
        <begin position="392"/>
        <end position="410"/>
    </location>
</feature>
<feature type="transmembrane region" description="Helical" evidence="7">
    <location>
        <begin position="215"/>
        <end position="236"/>
    </location>
</feature>
<feature type="transmembrane region" description="Helical" evidence="7">
    <location>
        <begin position="513"/>
        <end position="533"/>
    </location>
</feature>
<feature type="transmembrane region" description="Helical" evidence="7">
    <location>
        <begin position="98"/>
        <end position="117"/>
    </location>
</feature>
<evidence type="ECO:0000256" key="6">
    <source>
        <dbReference type="ARBA" id="ARBA00023136"/>
    </source>
</evidence>
<evidence type="ECO:0000256" key="3">
    <source>
        <dbReference type="ARBA" id="ARBA00022448"/>
    </source>
</evidence>
<organism evidence="9 10">
    <name type="scientific">Coemansia spiralis</name>
    <dbReference type="NCBI Taxonomy" id="417178"/>
    <lineage>
        <taxon>Eukaryota</taxon>
        <taxon>Fungi</taxon>
        <taxon>Fungi incertae sedis</taxon>
        <taxon>Zoopagomycota</taxon>
        <taxon>Kickxellomycotina</taxon>
        <taxon>Kickxellomycetes</taxon>
        <taxon>Kickxellales</taxon>
        <taxon>Kickxellaceae</taxon>
        <taxon>Coemansia</taxon>
    </lineage>
</organism>
<dbReference type="PROSITE" id="PS00216">
    <property type="entry name" value="SUGAR_TRANSPORT_1"/>
    <property type="match status" value="1"/>
</dbReference>
<proteinExistence type="inferred from homology"/>
<dbReference type="Pfam" id="PF00083">
    <property type="entry name" value="Sugar_tr"/>
    <property type="match status" value="2"/>
</dbReference>
<comment type="caution">
    <text evidence="9">The sequence shown here is derived from an EMBL/GenBank/DDBJ whole genome shotgun (WGS) entry which is preliminary data.</text>
</comment>
<dbReference type="SUPFAM" id="SSF103473">
    <property type="entry name" value="MFS general substrate transporter"/>
    <property type="match status" value="1"/>
</dbReference>
<accession>A0A9W8KWA9</accession>
<dbReference type="AlphaFoldDB" id="A0A9W8KWA9"/>
<evidence type="ECO:0000256" key="1">
    <source>
        <dbReference type="ARBA" id="ARBA00004141"/>
    </source>
</evidence>
<keyword evidence="4 7" id="KW-0812">Transmembrane</keyword>
<dbReference type="PROSITE" id="PS50850">
    <property type="entry name" value="MFS"/>
    <property type="match status" value="1"/>
</dbReference>
<feature type="transmembrane region" description="Helical" evidence="7">
    <location>
        <begin position="186"/>
        <end position="209"/>
    </location>
</feature>
<keyword evidence="6 7" id="KW-0472">Membrane</keyword>
<dbReference type="InterPro" id="IPR020846">
    <property type="entry name" value="MFS_dom"/>
</dbReference>
<dbReference type="Proteomes" id="UP001151518">
    <property type="component" value="Unassembled WGS sequence"/>
</dbReference>
<feature type="domain" description="Major facilitator superfamily (MFS) profile" evidence="8">
    <location>
        <begin position="45"/>
        <end position="537"/>
    </location>
</feature>
<dbReference type="OrthoDB" id="6612291at2759"/>
<dbReference type="InterPro" id="IPR036259">
    <property type="entry name" value="MFS_trans_sf"/>
</dbReference>
<comment type="subcellular location">
    <subcellularLocation>
        <location evidence="1">Membrane</location>
        <topology evidence="1">Multi-pass membrane protein</topology>
    </subcellularLocation>
</comment>
<feature type="transmembrane region" description="Helical" evidence="7">
    <location>
        <begin position="129"/>
        <end position="148"/>
    </location>
</feature>
<evidence type="ECO:0000256" key="7">
    <source>
        <dbReference type="SAM" id="Phobius"/>
    </source>
</evidence>
<feature type="transmembrane region" description="Helical" evidence="7">
    <location>
        <begin position="422"/>
        <end position="443"/>
    </location>
</feature>
<evidence type="ECO:0000313" key="10">
    <source>
        <dbReference type="Proteomes" id="UP001151518"/>
    </source>
</evidence>
<reference evidence="9" key="1">
    <citation type="submission" date="2022-07" db="EMBL/GenBank/DDBJ databases">
        <title>Phylogenomic reconstructions and comparative analyses of Kickxellomycotina fungi.</title>
        <authorList>
            <person name="Reynolds N.K."/>
            <person name="Stajich J.E."/>
            <person name="Barry K."/>
            <person name="Grigoriev I.V."/>
            <person name="Crous P."/>
            <person name="Smith M.E."/>
        </authorList>
    </citation>
    <scope>NUCLEOTIDE SEQUENCE</scope>
    <source>
        <strain evidence="9">NRRL 3115</strain>
    </source>
</reference>
<dbReference type="GO" id="GO:0015149">
    <property type="term" value="F:hexose transmembrane transporter activity"/>
    <property type="evidence" value="ECO:0007669"/>
    <property type="project" value="TreeGrafter"/>
</dbReference>
<dbReference type="EMBL" id="JANBTW010000109">
    <property type="protein sequence ID" value="KAJ2671121.1"/>
    <property type="molecule type" value="Genomic_DNA"/>
</dbReference>
<protein>
    <submittedName>
        <fullName evidence="9">Bifunctional purine biosynthesis protein PurH</fullName>
    </submittedName>
</protein>
<dbReference type="InterPro" id="IPR005829">
    <property type="entry name" value="Sugar_transporter_CS"/>
</dbReference>
<dbReference type="GO" id="GO:0016020">
    <property type="term" value="C:membrane"/>
    <property type="evidence" value="ECO:0007669"/>
    <property type="project" value="UniProtKB-SubCell"/>
</dbReference>
<keyword evidence="3" id="KW-0813">Transport</keyword>
<dbReference type="InterPro" id="IPR005828">
    <property type="entry name" value="MFS_sugar_transport-like"/>
</dbReference>
<evidence type="ECO:0000313" key="9">
    <source>
        <dbReference type="EMBL" id="KAJ2671121.1"/>
    </source>
</evidence>
<feature type="transmembrane region" description="Helical" evidence="7">
    <location>
        <begin position="42"/>
        <end position="62"/>
    </location>
</feature>
<evidence type="ECO:0000256" key="5">
    <source>
        <dbReference type="ARBA" id="ARBA00022989"/>
    </source>
</evidence>
<keyword evidence="5 7" id="KW-1133">Transmembrane helix</keyword>
<dbReference type="PROSITE" id="PS00217">
    <property type="entry name" value="SUGAR_TRANSPORT_2"/>
    <property type="match status" value="1"/>
</dbReference>
<dbReference type="InterPro" id="IPR045263">
    <property type="entry name" value="GLUT"/>
</dbReference>
<dbReference type="PANTHER" id="PTHR23503:SF8">
    <property type="entry name" value="FACILITATED GLUCOSE TRANSPORTER PROTEIN 1"/>
    <property type="match status" value="1"/>
</dbReference>
<evidence type="ECO:0000259" key="8">
    <source>
        <dbReference type="PROSITE" id="PS50850"/>
    </source>
</evidence>
<name>A0A9W8KWA9_9FUNG</name>
<dbReference type="Gene3D" id="1.20.1250.20">
    <property type="entry name" value="MFS general substrate transporter like domains"/>
    <property type="match status" value="1"/>
</dbReference>